<gene>
    <name evidence="2" type="ORF">FGL89_04355</name>
</gene>
<dbReference type="Proteomes" id="UP000321332">
    <property type="component" value="Chromosome"/>
</dbReference>
<dbReference type="EMBL" id="CP042374">
    <property type="protein sequence ID" value="QEA33419.1"/>
    <property type="molecule type" value="Genomic_DNA"/>
</dbReference>
<evidence type="ECO:0000313" key="3">
    <source>
        <dbReference type="Proteomes" id="UP000321332"/>
    </source>
</evidence>
<feature type="transmembrane region" description="Helical" evidence="1">
    <location>
        <begin position="72"/>
        <end position="94"/>
    </location>
</feature>
<reference evidence="2 3" key="1">
    <citation type="submission" date="2019-06" db="EMBL/GenBank/DDBJ databases">
        <title>Genome analyses of bacteria isolated from kimchi.</title>
        <authorList>
            <person name="Lee S."/>
            <person name="Ahn S."/>
            <person name="Roh S."/>
        </authorList>
    </citation>
    <scope>NUCLEOTIDE SEQUENCE [LARGE SCALE GENOMIC DNA]</scope>
    <source>
        <strain evidence="2 3">CBA3620</strain>
    </source>
</reference>
<keyword evidence="1" id="KW-0812">Transmembrane</keyword>
<evidence type="ECO:0000313" key="2">
    <source>
        <dbReference type="EMBL" id="QEA33419.1"/>
    </source>
</evidence>
<dbReference type="GeneID" id="61186967"/>
<keyword evidence="1" id="KW-1133">Transmembrane helix</keyword>
<evidence type="ECO:0000256" key="1">
    <source>
        <dbReference type="SAM" id="Phobius"/>
    </source>
</evidence>
<protein>
    <submittedName>
        <fullName evidence="2">Uncharacterized protein</fullName>
    </submittedName>
</protein>
<organism evidence="2 3">
    <name type="scientific">Leuconostoc carnosum</name>
    <dbReference type="NCBI Taxonomy" id="1252"/>
    <lineage>
        <taxon>Bacteria</taxon>
        <taxon>Bacillati</taxon>
        <taxon>Bacillota</taxon>
        <taxon>Bacilli</taxon>
        <taxon>Lactobacillales</taxon>
        <taxon>Lactobacillaceae</taxon>
        <taxon>Leuconostoc</taxon>
    </lineage>
</organism>
<proteinExistence type="predicted"/>
<keyword evidence="1" id="KW-0472">Membrane</keyword>
<dbReference type="AlphaFoldDB" id="A0AAE6IK82"/>
<name>A0AAE6IK82_LEUCA</name>
<accession>A0AAE6IK82</accession>
<sequence>MDFIGNILVEVIKVIYRTHYQYVSDGKAYSLRWWTGGVLVAAIELFSSLALLYLTVFVIISRRFGGSDWLSIAALALVLLLLAAGSFYLVALWWPVLYGLTKQRDDSGNIIAAESYHAGKHFVKSDQYDGILKKNKKP</sequence>
<feature type="transmembrane region" description="Helical" evidence="1">
    <location>
        <begin position="33"/>
        <end position="60"/>
    </location>
</feature>
<dbReference type="RefSeq" id="WP_014973638.1">
    <property type="nucleotide sequence ID" value="NZ_BPKR01000015.1"/>
</dbReference>